<dbReference type="EMBL" id="QYCN01000015">
    <property type="protein sequence ID" value="RIY09726.1"/>
    <property type="molecule type" value="Genomic_DNA"/>
</dbReference>
<evidence type="ECO:0000313" key="1">
    <source>
        <dbReference type="EMBL" id="RIY09726.1"/>
    </source>
</evidence>
<dbReference type="OrthoDB" id="884723at2"/>
<reference evidence="1 2" key="1">
    <citation type="submission" date="2018-09" db="EMBL/GenBank/DDBJ databases">
        <authorList>
            <person name="Zeman M."/>
            <person name="Pardy F."/>
        </authorList>
    </citation>
    <scope>NUCLEOTIDE SEQUENCE [LARGE SCALE GENOMIC DNA]</scope>
    <source>
        <strain evidence="1 2">CCM 8852</strain>
    </source>
</reference>
<comment type="caution">
    <text evidence="1">The sequence shown here is derived from an EMBL/GenBank/DDBJ whole genome shotgun (WGS) entry which is preliminary data.</text>
</comment>
<reference evidence="1 2" key="2">
    <citation type="submission" date="2019-01" db="EMBL/GenBank/DDBJ databases">
        <title>Hymenobacter humicola sp. nov., isolated from soils in Antarctica.</title>
        <authorList>
            <person name="Sedlacek I."/>
            <person name="Holochova P."/>
            <person name="Kralova S."/>
            <person name="Pantucek R."/>
            <person name="Stankova E."/>
            <person name="Vrbovska V."/>
            <person name="Kristofova L."/>
            <person name="Svec P."/>
            <person name="Busse H.-J."/>
        </authorList>
    </citation>
    <scope>NUCLEOTIDE SEQUENCE [LARGE SCALE GENOMIC DNA]</scope>
    <source>
        <strain evidence="1 2">CCM 8852</strain>
    </source>
</reference>
<dbReference type="AlphaFoldDB" id="A0A418QX24"/>
<gene>
    <name evidence="1" type="ORF">D0T11_11120</name>
</gene>
<organism evidence="1 2">
    <name type="scientific">Hymenobacter rubripertinctus</name>
    <dbReference type="NCBI Taxonomy" id="2029981"/>
    <lineage>
        <taxon>Bacteria</taxon>
        <taxon>Pseudomonadati</taxon>
        <taxon>Bacteroidota</taxon>
        <taxon>Cytophagia</taxon>
        <taxon>Cytophagales</taxon>
        <taxon>Hymenobacteraceae</taxon>
        <taxon>Hymenobacter</taxon>
    </lineage>
</organism>
<proteinExistence type="predicted"/>
<dbReference type="RefSeq" id="WP_119655870.1">
    <property type="nucleotide sequence ID" value="NZ_JBHUOI010000010.1"/>
</dbReference>
<evidence type="ECO:0000313" key="2">
    <source>
        <dbReference type="Proteomes" id="UP000284250"/>
    </source>
</evidence>
<protein>
    <submittedName>
        <fullName evidence="1">Uncharacterized protein</fullName>
    </submittedName>
</protein>
<accession>A0A418QX24</accession>
<name>A0A418QX24_9BACT</name>
<keyword evidence="2" id="KW-1185">Reference proteome</keyword>
<sequence>MASNLDYLAPELKPLEDQVTAYLQLEKDLAQAEITATTLTQMPEITPPGFDQRPATGSYPQHLVEAANRLQNLRDDLTHLRQQILQLLPVRDEWIKLNLGYGPSRVGAFRLPGPAADYELRIVI</sequence>
<dbReference type="Proteomes" id="UP000284250">
    <property type="component" value="Unassembled WGS sequence"/>
</dbReference>